<evidence type="ECO:0000256" key="5">
    <source>
        <dbReference type="SAM" id="Phobius"/>
    </source>
</evidence>
<dbReference type="SUPFAM" id="SSF46689">
    <property type="entry name" value="Homeodomain-like"/>
    <property type="match status" value="1"/>
</dbReference>
<protein>
    <submittedName>
        <fullName evidence="7">Helix-turn-helix domain-containing protein</fullName>
    </submittedName>
</protein>
<dbReference type="EMBL" id="DWYS01000119">
    <property type="protein sequence ID" value="HJB08169.1"/>
    <property type="molecule type" value="Genomic_DNA"/>
</dbReference>
<feature type="coiled-coil region" evidence="4">
    <location>
        <begin position="44"/>
        <end position="71"/>
    </location>
</feature>
<sequence>MKRIHSISFKYRLAISYSIILALILTAGAVLLQNAYHRLKREVNVQTEALLSSSVRQLDNLQNQLADAARQIASSSTFRTLASSRNPDDPDFSYTAYQTQQDLKFILPLQELITMGTPFVYMESNGYMISSSSFSEFQRYARYDSAYEPFLSGQGFLNQSLWERFIPLGEGDSGPAEEYLYLIPVLTSPMAVGTPASSVLCFRFDRRVLDEAFSTIPDDYLYMVKAWDSNGTPMLSYGSAELSHESFSPTDLAYQDGAAHYYSNEQGQMLSISFHSDNSGWTYCLAQPASQAYYSVNNLQQLATVVAGAAVVIEAVFIIFFTTLNSRSVNQLSSALASQESLTDSLATFVEEHKPLIAESYIRRLMEGSITTNEEMDRILEELKLNRSDFTYQVLYTEATSPDGSPPAVADLQLYIQNYDILVKEALRRYFPDTGYIYKPGDRIFACLIAHPSSVSQKDREEEVLSRFRQFHEELLTKYNIWITGGLGEQSEIVSYIWKSYQQAKNARSITTQDRYILNYSDFLEARDVYYFPESMAVQLSGLISTGNKAQVESIFRQIEEENTSARSLSYTQFRWLLTDIRNTVFRKRRSLDASLITTPEKIQLLDLVDRQFEGDMSLSTLETISLELCDLYGVSSGAGGLIVKIQEYINRNYMDPSLSLTRISEEFHISENYFSYLFKREVSENFSTYLEKLRMAKAKELVTESDTSISDLYQYVGYNNAASFRRVFKKNFGVSPREMRDKVNPQA</sequence>
<keyword evidence="5" id="KW-0812">Transmembrane</keyword>
<dbReference type="Gene3D" id="1.10.10.60">
    <property type="entry name" value="Homeodomain-like"/>
    <property type="match status" value="2"/>
</dbReference>
<evidence type="ECO:0000256" key="1">
    <source>
        <dbReference type="ARBA" id="ARBA00023015"/>
    </source>
</evidence>
<keyword evidence="5" id="KW-0472">Membrane</keyword>
<reference evidence="7" key="2">
    <citation type="submission" date="2021-04" db="EMBL/GenBank/DDBJ databases">
        <authorList>
            <person name="Gilroy R."/>
        </authorList>
    </citation>
    <scope>NUCLEOTIDE SEQUENCE</scope>
    <source>
        <strain evidence="7">CHK188-4685</strain>
    </source>
</reference>
<feature type="domain" description="HTH araC/xylS-type" evidence="6">
    <location>
        <begin position="644"/>
        <end position="743"/>
    </location>
</feature>
<accession>A0A9D2L8X3</accession>
<dbReference type="PANTHER" id="PTHR43280">
    <property type="entry name" value="ARAC-FAMILY TRANSCRIPTIONAL REGULATOR"/>
    <property type="match status" value="1"/>
</dbReference>
<keyword evidence="2" id="KW-0238">DNA-binding</keyword>
<dbReference type="PROSITE" id="PS01124">
    <property type="entry name" value="HTH_ARAC_FAMILY_2"/>
    <property type="match status" value="1"/>
</dbReference>
<evidence type="ECO:0000313" key="8">
    <source>
        <dbReference type="Proteomes" id="UP000886804"/>
    </source>
</evidence>
<dbReference type="InterPro" id="IPR009057">
    <property type="entry name" value="Homeodomain-like_sf"/>
</dbReference>
<keyword evidence="5" id="KW-1133">Transmembrane helix</keyword>
<dbReference type="InterPro" id="IPR018060">
    <property type="entry name" value="HTH_AraC"/>
</dbReference>
<dbReference type="Proteomes" id="UP000886804">
    <property type="component" value="Unassembled WGS sequence"/>
</dbReference>
<evidence type="ECO:0000256" key="3">
    <source>
        <dbReference type="ARBA" id="ARBA00023163"/>
    </source>
</evidence>
<feature type="transmembrane region" description="Helical" evidence="5">
    <location>
        <begin position="12"/>
        <end position="32"/>
    </location>
</feature>
<comment type="caution">
    <text evidence="7">The sequence shown here is derived from an EMBL/GenBank/DDBJ whole genome shotgun (WGS) entry which is preliminary data.</text>
</comment>
<dbReference type="AlphaFoldDB" id="A0A9D2L8X3"/>
<reference evidence="7" key="1">
    <citation type="journal article" date="2021" name="PeerJ">
        <title>Extensive microbial diversity within the chicken gut microbiome revealed by metagenomics and culture.</title>
        <authorList>
            <person name="Gilroy R."/>
            <person name="Ravi A."/>
            <person name="Getino M."/>
            <person name="Pursley I."/>
            <person name="Horton D.L."/>
            <person name="Alikhan N.F."/>
            <person name="Baker D."/>
            <person name="Gharbi K."/>
            <person name="Hall N."/>
            <person name="Watson M."/>
            <person name="Adriaenssens E.M."/>
            <person name="Foster-Nyarko E."/>
            <person name="Jarju S."/>
            <person name="Secka A."/>
            <person name="Antonio M."/>
            <person name="Oren A."/>
            <person name="Chaudhuri R.R."/>
            <person name="La Ragione R."/>
            <person name="Hildebrand F."/>
            <person name="Pallen M.J."/>
        </authorList>
    </citation>
    <scope>NUCLEOTIDE SEQUENCE</scope>
    <source>
        <strain evidence="7">CHK188-4685</strain>
    </source>
</reference>
<name>A0A9D2L8X3_9FIRM</name>
<evidence type="ECO:0000313" key="7">
    <source>
        <dbReference type="EMBL" id="HJB08169.1"/>
    </source>
</evidence>
<evidence type="ECO:0000256" key="2">
    <source>
        <dbReference type="ARBA" id="ARBA00023125"/>
    </source>
</evidence>
<dbReference type="GO" id="GO:0043565">
    <property type="term" value="F:sequence-specific DNA binding"/>
    <property type="evidence" value="ECO:0007669"/>
    <property type="project" value="InterPro"/>
</dbReference>
<keyword evidence="4" id="KW-0175">Coiled coil</keyword>
<dbReference type="PANTHER" id="PTHR43280:SF10">
    <property type="entry name" value="REGULATORY PROTEIN POCR"/>
    <property type="match status" value="1"/>
</dbReference>
<evidence type="ECO:0000259" key="6">
    <source>
        <dbReference type="PROSITE" id="PS01124"/>
    </source>
</evidence>
<keyword evidence="3" id="KW-0804">Transcription</keyword>
<dbReference type="Pfam" id="PF12833">
    <property type="entry name" value="HTH_18"/>
    <property type="match status" value="1"/>
</dbReference>
<dbReference type="SMART" id="SM00342">
    <property type="entry name" value="HTH_ARAC"/>
    <property type="match status" value="1"/>
</dbReference>
<evidence type="ECO:0000256" key="4">
    <source>
        <dbReference type="SAM" id="Coils"/>
    </source>
</evidence>
<organism evidence="7 8">
    <name type="scientific">Candidatus Enterocloster faecavium</name>
    <dbReference type="NCBI Taxonomy" id="2838560"/>
    <lineage>
        <taxon>Bacteria</taxon>
        <taxon>Bacillati</taxon>
        <taxon>Bacillota</taxon>
        <taxon>Clostridia</taxon>
        <taxon>Lachnospirales</taxon>
        <taxon>Lachnospiraceae</taxon>
        <taxon>Enterocloster</taxon>
    </lineage>
</organism>
<gene>
    <name evidence="7" type="ORF">H9716_09985</name>
</gene>
<dbReference type="GO" id="GO:0003700">
    <property type="term" value="F:DNA-binding transcription factor activity"/>
    <property type="evidence" value="ECO:0007669"/>
    <property type="project" value="InterPro"/>
</dbReference>
<proteinExistence type="predicted"/>
<keyword evidence="1" id="KW-0805">Transcription regulation</keyword>